<reference evidence="1" key="1">
    <citation type="submission" date="2018-07" db="EMBL/GenBank/DDBJ databases">
        <authorList>
            <person name="Ashton P.M."/>
            <person name="Dallman T."/>
            <person name="Nair S."/>
            <person name="De Pinna E."/>
            <person name="Peters T."/>
            <person name="Grant K."/>
        </authorList>
    </citation>
    <scope>NUCLEOTIDE SEQUENCE [LARGE SCALE GENOMIC DNA]</scope>
    <source>
        <strain evidence="1">436933</strain>
    </source>
</reference>
<dbReference type="Proteomes" id="UP000839726">
    <property type="component" value="Unassembled WGS sequence"/>
</dbReference>
<sequence length="89" mass="10266">MLRCWYELVNGLQNSDWLYLPGLSGQEVNKWLETRLTQYPLLYRVMNEYVFFACAGLRFDISRENNPTVSGDLSGRTMACGMENQTDSS</sequence>
<comment type="caution">
    <text evidence="1">The sequence shown here is derived from an EMBL/GenBank/DDBJ whole genome shotgun (WGS) entry which is preliminary data.</text>
</comment>
<dbReference type="AlphaFoldDB" id="A0A5U9KYK0"/>
<gene>
    <name evidence="1" type="ORF">DRY71_27090</name>
</gene>
<protein>
    <submittedName>
        <fullName evidence="1">Uncharacterized protein</fullName>
    </submittedName>
</protein>
<name>A0A5U9KYK0_SALNE</name>
<evidence type="ECO:0000313" key="1">
    <source>
        <dbReference type="EMBL" id="EBS2696325.1"/>
    </source>
</evidence>
<dbReference type="EMBL" id="AAGUYM010000067">
    <property type="protein sequence ID" value="EBS2696325.1"/>
    <property type="molecule type" value="Genomic_DNA"/>
</dbReference>
<proteinExistence type="predicted"/>
<organism evidence="1">
    <name type="scientific">Salmonella newport</name>
    <dbReference type="NCBI Taxonomy" id="108619"/>
    <lineage>
        <taxon>Bacteria</taxon>
        <taxon>Pseudomonadati</taxon>
        <taxon>Pseudomonadota</taxon>
        <taxon>Gammaproteobacteria</taxon>
        <taxon>Enterobacterales</taxon>
        <taxon>Enterobacteriaceae</taxon>
        <taxon>Salmonella</taxon>
    </lineage>
</organism>
<accession>A0A5U9KYK0</accession>